<dbReference type="PANTHER" id="PTHR12072">
    <property type="entry name" value="CWF19, CELL CYCLE CONTROL PROTEIN"/>
    <property type="match status" value="1"/>
</dbReference>
<dbReference type="Proteomes" id="UP000016933">
    <property type="component" value="Unassembled WGS sequence"/>
</dbReference>
<gene>
    <name evidence="4" type="ORF">DOTSEDRAFT_89929</name>
</gene>
<keyword evidence="5" id="KW-1185">Reference proteome</keyword>
<dbReference type="AlphaFoldDB" id="N1PKC7"/>
<dbReference type="eggNOG" id="KOG2476">
    <property type="taxonomic scope" value="Eukaryota"/>
</dbReference>
<dbReference type="GO" id="GO:0061632">
    <property type="term" value="F:RNA lariat debranching enzyme activator activity"/>
    <property type="evidence" value="ECO:0007669"/>
    <property type="project" value="TreeGrafter"/>
</dbReference>
<proteinExistence type="predicted"/>
<dbReference type="Pfam" id="PF04677">
    <property type="entry name" value="CwfJ_C_1"/>
    <property type="match status" value="1"/>
</dbReference>
<dbReference type="STRING" id="675120.N1PKC7"/>
<dbReference type="GO" id="GO:0000398">
    <property type="term" value="P:mRNA splicing, via spliceosome"/>
    <property type="evidence" value="ECO:0007669"/>
    <property type="project" value="TreeGrafter"/>
</dbReference>
<dbReference type="EMBL" id="KB446541">
    <property type="protein sequence ID" value="EME42564.1"/>
    <property type="molecule type" value="Genomic_DNA"/>
</dbReference>
<reference evidence="4 5" key="2">
    <citation type="journal article" date="2012" name="PLoS Pathog.">
        <title>Diverse lifestyles and strategies of plant pathogenesis encoded in the genomes of eighteen Dothideomycetes fungi.</title>
        <authorList>
            <person name="Ohm R.A."/>
            <person name="Feau N."/>
            <person name="Henrissat B."/>
            <person name="Schoch C.L."/>
            <person name="Horwitz B.A."/>
            <person name="Barry K.W."/>
            <person name="Condon B.J."/>
            <person name="Copeland A.C."/>
            <person name="Dhillon B."/>
            <person name="Glaser F."/>
            <person name="Hesse C.N."/>
            <person name="Kosti I."/>
            <person name="LaButti K."/>
            <person name="Lindquist E.A."/>
            <person name="Lucas S."/>
            <person name="Salamov A.A."/>
            <person name="Bradshaw R.E."/>
            <person name="Ciuffetti L."/>
            <person name="Hamelin R.C."/>
            <person name="Kema G.H.J."/>
            <person name="Lawrence C."/>
            <person name="Scott J.A."/>
            <person name="Spatafora J.W."/>
            <person name="Turgeon B.G."/>
            <person name="de Wit P.J.G.M."/>
            <person name="Zhong S."/>
            <person name="Goodwin S.B."/>
            <person name="Grigoriev I.V."/>
        </authorList>
    </citation>
    <scope>NUCLEOTIDE SEQUENCE [LARGE SCALE GENOMIC DNA]</scope>
    <source>
        <strain evidence="5">NZE10 / CBS 128990</strain>
    </source>
</reference>
<dbReference type="OMA" id="IVPITHY"/>
<evidence type="ECO:0000259" key="2">
    <source>
        <dbReference type="Pfam" id="PF04676"/>
    </source>
</evidence>
<dbReference type="Pfam" id="PF04676">
    <property type="entry name" value="CwfJ_C_2"/>
    <property type="match status" value="1"/>
</dbReference>
<dbReference type="PANTHER" id="PTHR12072:SF4">
    <property type="entry name" value="CWF19-LIKE PROTEIN 1"/>
    <property type="match status" value="1"/>
</dbReference>
<dbReference type="InterPro" id="IPR040194">
    <property type="entry name" value="Cwf19-like"/>
</dbReference>
<reference evidence="5" key="1">
    <citation type="journal article" date="2012" name="PLoS Genet.">
        <title>The genomes of the fungal plant pathogens Cladosporium fulvum and Dothistroma septosporum reveal adaptation to different hosts and lifestyles but also signatures of common ancestry.</title>
        <authorList>
            <person name="de Wit P.J.G.M."/>
            <person name="van der Burgt A."/>
            <person name="Oekmen B."/>
            <person name="Stergiopoulos I."/>
            <person name="Abd-Elsalam K.A."/>
            <person name="Aerts A.L."/>
            <person name="Bahkali A.H."/>
            <person name="Beenen H.G."/>
            <person name="Chettri P."/>
            <person name="Cox M.P."/>
            <person name="Datema E."/>
            <person name="de Vries R.P."/>
            <person name="Dhillon B."/>
            <person name="Ganley A.R."/>
            <person name="Griffiths S.A."/>
            <person name="Guo Y."/>
            <person name="Hamelin R.C."/>
            <person name="Henrissat B."/>
            <person name="Kabir M.S."/>
            <person name="Jashni M.K."/>
            <person name="Kema G."/>
            <person name="Klaubauf S."/>
            <person name="Lapidus A."/>
            <person name="Levasseur A."/>
            <person name="Lindquist E."/>
            <person name="Mehrabi R."/>
            <person name="Ohm R.A."/>
            <person name="Owen T.J."/>
            <person name="Salamov A."/>
            <person name="Schwelm A."/>
            <person name="Schijlen E."/>
            <person name="Sun H."/>
            <person name="van den Burg H.A."/>
            <person name="van Ham R.C.H.J."/>
            <person name="Zhang S."/>
            <person name="Goodwin S.B."/>
            <person name="Grigoriev I.V."/>
            <person name="Collemare J."/>
            <person name="Bradshaw R.E."/>
        </authorList>
    </citation>
    <scope>NUCLEOTIDE SEQUENCE [LARGE SCALE GENOMIC DNA]</scope>
    <source>
        <strain evidence="5">NZE10 / CBS 128990</strain>
    </source>
</reference>
<feature type="domain" description="Cwf19-like protein C-terminal" evidence="2">
    <location>
        <begin position="467"/>
        <end position="540"/>
    </location>
</feature>
<feature type="domain" description="Cwf19-like C-terminal" evidence="3">
    <location>
        <begin position="297"/>
        <end position="431"/>
    </location>
</feature>
<organism evidence="4 5">
    <name type="scientific">Dothistroma septosporum (strain NZE10 / CBS 128990)</name>
    <name type="common">Red band needle blight fungus</name>
    <name type="synonym">Mycosphaerella pini</name>
    <dbReference type="NCBI Taxonomy" id="675120"/>
    <lineage>
        <taxon>Eukaryota</taxon>
        <taxon>Fungi</taxon>
        <taxon>Dikarya</taxon>
        <taxon>Ascomycota</taxon>
        <taxon>Pezizomycotina</taxon>
        <taxon>Dothideomycetes</taxon>
        <taxon>Dothideomycetidae</taxon>
        <taxon>Mycosphaerellales</taxon>
        <taxon>Mycosphaerellaceae</taxon>
        <taxon>Dothistroma</taxon>
    </lineage>
</organism>
<evidence type="ECO:0008006" key="6">
    <source>
        <dbReference type="Google" id="ProtNLM"/>
    </source>
</evidence>
<dbReference type="GO" id="GO:0071014">
    <property type="term" value="C:post-mRNA release spliceosomal complex"/>
    <property type="evidence" value="ECO:0007669"/>
    <property type="project" value="EnsemblFungi"/>
</dbReference>
<evidence type="ECO:0000259" key="3">
    <source>
        <dbReference type="Pfam" id="PF04677"/>
    </source>
</evidence>
<sequence length="543" mass="60748">MPKIIVVGDVNSQLSDIFTKLGKLHAKNAFALAIIAGNLFGDPDLASDEQNQELADLLGGKIQVPLPTYFALGHRALPTAVIDKLNSDQGELCPNLFVLGRKVKSKTSEGFKLVAIGGRHTNAATEAMHEYSAVYTDKDVESARTFEDADILITSDWPAGIRDGSRAATVYSGEAPEGAPGLGELCTALKPRYHISSSSGYYEREPFFHQGEQPRPVTRFISLAPLNNRQKQKAMYAFTLEPSAPPPQQIPDGCTASPFTSSKKRKLESQQDSYNGFRYANGPRNGNGYQERHHSKRSRQRELVRKECFFCLSNRETETHMITSIAEDAYVTIAKGPLSTKSTFPGVQHPLNMLIIPLFHAPTFAAVEDEESRKKTLAEMQRYREALHTLVATKSTTDTNGEAKLGAVTWEISKGTGVHLHWQFMPVPIDMIRRNLVEAAFDVEAENLSYPQFAKEEAAIKEAEEGDYFKVMIWSEASRKEIVLPLEKGLRFDLQFGRRVLGKLLGLETRVHWRDCVQTPEEEEHDANTFKEIFKDHDFTLEE</sequence>
<dbReference type="HOGENOM" id="CLU_019955_3_0_1"/>
<dbReference type="InterPro" id="IPR006767">
    <property type="entry name" value="Cwf19-like_C_dom-2"/>
</dbReference>
<evidence type="ECO:0000313" key="4">
    <source>
        <dbReference type="EMBL" id="EME42564.1"/>
    </source>
</evidence>
<dbReference type="CDD" id="cd07380">
    <property type="entry name" value="MPP_CWF19_N"/>
    <property type="match status" value="1"/>
</dbReference>
<feature type="region of interest" description="Disordered" evidence="1">
    <location>
        <begin position="243"/>
        <end position="298"/>
    </location>
</feature>
<name>N1PKC7_DOTSN</name>
<accession>N1PKC7</accession>
<dbReference type="GO" id="GO:0000974">
    <property type="term" value="C:Prp19 complex"/>
    <property type="evidence" value="ECO:0007669"/>
    <property type="project" value="EnsemblFungi"/>
</dbReference>
<protein>
    <recommendedName>
        <fullName evidence="6">Cwf19-like C-terminal domain-containing protein</fullName>
    </recommendedName>
</protein>
<evidence type="ECO:0000256" key="1">
    <source>
        <dbReference type="SAM" id="MobiDB-lite"/>
    </source>
</evidence>
<dbReference type="InterPro" id="IPR006768">
    <property type="entry name" value="Cwf19-like_C_dom-1"/>
</dbReference>
<evidence type="ECO:0000313" key="5">
    <source>
        <dbReference type="Proteomes" id="UP000016933"/>
    </source>
</evidence>
<dbReference type="OrthoDB" id="444325at2759"/>